<gene>
    <name evidence="4" type="ORF">ATOP_05520</name>
</gene>
<evidence type="ECO:0000313" key="5">
    <source>
        <dbReference type="Proteomes" id="UP001055025"/>
    </source>
</evidence>
<dbReference type="PANTHER" id="PTHR43808:SF32">
    <property type="entry name" value="ARGE_DAPE-RELATED DEACYLASE"/>
    <property type="match status" value="1"/>
</dbReference>
<dbReference type="GO" id="GO:0016787">
    <property type="term" value="F:hydrolase activity"/>
    <property type="evidence" value="ECO:0007669"/>
    <property type="project" value="UniProtKB-KW"/>
</dbReference>
<dbReference type="Gene3D" id="3.30.70.360">
    <property type="match status" value="1"/>
</dbReference>
<dbReference type="Proteomes" id="UP001055025">
    <property type="component" value="Unassembled WGS sequence"/>
</dbReference>
<dbReference type="PANTHER" id="PTHR43808">
    <property type="entry name" value="ACETYLORNITHINE DEACETYLASE"/>
    <property type="match status" value="1"/>
</dbReference>
<dbReference type="InterPro" id="IPR002933">
    <property type="entry name" value="Peptidase_M20"/>
</dbReference>
<protein>
    <submittedName>
        <fullName evidence="4">Acetylornithine deacetylase</fullName>
    </submittedName>
</protein>
<dbReference type="Pfam" id="PF07687">
    <property type="entry name" value="M20_dimer"/>
    <property type="match status" value="1"/>
</dbReference>
<keyword evidence="2" id="KW-0378">Hydrolase</keyword>
<evidence type="ECO:0000256" key="1">
    <source>
        <dbReference type="ARBA" id="ARBA00022723"/>
    </source>
</evidence>
<dbReference type="InterPro" id="IPR036264">
    <property type="entry name" value="Bact_exopeptidase_dim_dom"/>
</dbReference>
<evidence type="ECO:0000256" key="2">
    <source>
        <dbReference type="ARBA" id="ARBA00022801"/>
    </source>
</evidence>
<keyword evidence="5" id="KW-1185">Reference proteome</keyword>
<accession>A0AAV5B0V1</accession>
<reference evidence="4" key="1">
    <citation type="journal article" date="2022" name="Int. J. Syst. Evol. Microbiol.">
        <title>Granulimonas faecalis gen. nov., sp. nov., and Leptogranulimonas caecicola gen. nov., sp. nov., novel lactate-producing Atopobiaceae bacteria isolated from mouse intestines, and an emended description of the family Atopobiaceae.</title>
        <authorList>
            <person name="Morinaga K."/>
            <person name="Kusada H."/>
            <person name="Sakamoto S."/>
            <person name="Murakami T."/>
            <person name="Toyoda A."/>
            <person name="Mori H."/>
            <person name="Meng X.Y."/>
            <person name="Takashino M."/>
            <person name="Murotomi K."/>
            <person name="Tamaki H."/>
        </authorList>
    </citation>
    <scope>NUCLEOTIDE SEQUENCE</scope>
    <source>
        <strain evidence="4">OPF53</strain>
    </source>
</reference>
<dbReference type="SUPFAM" id="SSF55031">
    <property type="entry name" value="Bacterial exopeptidase dimerisation domain"/>
    <property type="match status" value="1"/>
</dbReference>
<dbReference type="GO" id="GO:0046872">
    <property type="term" value="F:metal ion binding"/>
    <property type="evidence" value="ECO:0007669"/>
    <property type="project" value="UniProtKB-KW"/>
</dbReference>
<dbReference type="InterPro" id="IPR011650">
    <property type="entry name" value="Peptidase_M20_dimer"/>
</dbReference>
<evidence type="ECO:0000313" key="4">
    <source>
        <dbReference type="EMBL" id="GJM54897.1"/>
    </source>
</evidence>
<dbReference type="SUPFAM" id="SSF53187">
    <property type="entry name" value="Zn-dependent exopeptidases"/>
    <property type="match status" value="1"/>
</dbReference>
<keyword evidence="1" id="KW-0479">Metal-binding</keyword>
<sequence length="419" mass="44538">MEGREEAELCAGLVRTESTDPGTYEGALEAQVRAWLEGRVRRAGLGDVVRFRELEALPGRPCLSACVPGRDGSCEGALVFCCHMDTVVVGDGWSADVDPFGGEVRDGLLYGRGACDMKGGLACALLAFDDLLRSVSQARWEAGCHGTCVCSGDAPSADDRSWLPRRPLMMLLTVDEEDFMRGIEAVLDAGWLDDGCWVVDTEPTDGRARVSHKGRTWFEVDVRGLTAHASTPWEGADAVAAAAEFVCRLRSSVLALPEHPELGRSTVTFGQVEGGYRPYVVPDRAHLWIDMRLVPPADTALAERLVADALAGAAEAVPGADGSYTVTGDRPPVERDPDSRLLAALEGASEAVTGSPAPVDVFTGYTDTAVMAAATGNLEFLSYGPGSLEVAHKPDEHVPVADLVRVRRVLSALAADCCL</sequence>
<dbReference type="EMBL" id="BQKC01000001">
    <property type="protein sequence ID" value="GJM54897.1"/>
    <property type="molecule type" value="Genomic_DNA"/>
</dbReference>
<feature type="domain" description="Peptidase M20 dimerisation" evidence="3">
    <location>
        <begin position="210"/>
        <end position="313"/>
    </location>
</feature>
<dbReference type="Gene3D" id="3.40.630.10">
    <property type="entry name" value="Zn peptidases"/>
    <property type="match status" value="1"/>
</dbReference>
<dbReference type="InterPro" id="IPR050072">
    <property type="entry name" value="Peptidase_M20A"/>
</dbReference>
<name>A0AAV5B0V1_9ACTN</name>
<dbReference type="Pfam" id="PF01546">
    <property type="entry name" value="Peptidase_M20"/>
    <property type="match status" value="2"/>
</dbReference>
<dbReference type="AlphaFoldDB" id="A0AAV5B0V1"/>
<proteinExistence type="predicted"/>
<dbReference type="RefSeq" id="WP_135978681.1">
    <property type="nucleotide sequence ID" value="NZ_BQKC01000001.1"/>
</dbReference>
<dbReference type="CDD" id="cd08659">
    <property type="entry name" value="M20_ArgE_DapE-like"/>
    <property type="match status" value="1"/>
</dbReference>
<evidence type="ECO:0000259" key="3">
    <source>
        <dbReference type="Pfam" id="PF07687"/>
    </source>
</evidence>
<comment type="caution">
    <text evidence="4">The sequence shown here is derived from an EMBL/GenBank/DDBJ whole genome shotgun (WGS) entry which is preliminary data.</text>
</comment>
<organism evidence="4 5">
    <name type="scientific">Granulimonas faecalis</name>
    <dbReference type="NCBI Taxonomy" id="2894155"/>
    <lineage>
        <taxon>Bacteria</taxon>
        <taxon>Bacillati</taxon>
        <taxon>Actinomycetota</taxon>
        <taxon>Coriobacteriia</taxon>
        <taxon>Coriobacteriales</taxon>
        <taxon>Kribbibacteriaceae</taxon>
        <taxon>Granulimonas</taxon>
    </lineage>
</organism>